<evidence type="ECO:0000256" key="9">
    <source>
        <dbReference type="ARBA" id="ARBA00026227"/>
    </source>
</evidence>
<keyword evidence="3" id="KW-0813">Transport</keyword>
<dbReference type="GO" id="GO:0016973">
    <property type="term" value="P:poly(A)+ mRNA export from nucleus"/>
    <property type="evidence" value="ECO:0007669"/>
    <property type="project" value="InterPro"/>
</dbReference>
<sequence length="502" mass="58876">MNQLKITNPRIYSAFDSDSDSDPEDYASFFPSNIRPTLVSDKQQRNLVRLGCTYSPLEGYRQRLMNPSCYDHQFALKTKQHKDQLKQGIRTLLDQKKEQQKNELKAITALLKELQTESVMDDQDDDKQFEEELKRQRQLIDEAIALDKKRAEELTAQAKLKAEKEKAEQAEKEEKEKKLKEKEAEEKQKKEELAKLKQSSATSLEGLKEYEQYYQKIEYYQNTIRPKLQQDAFRKQCFTARRVISRTISQLQHKHSVVLEKYQFLSNHIMGIKQQSQDAFEVMLNHLAKAFLSQVKQEIHATEYAAYFLARFAYLMCATIPEFKDYLMGRLFKRCPYLIPRYHDDDPTLSPDEMRSRLRYRYSNKEKKILETFLEHAEHQRCYVMLFGALTQTLPDPGQPENPIGIKHAWVWLARICNMPPREITPFLVLGLLEVTAIRLLEAYPRQTPKLFRLIRETICPLYPVADGGVNKASIHNLEMFLDDYFKTGRPNCIPESKPAKV</sequence>
<comment type="subcellular location">
    <subcellularLocation>
        <location evidence="1">Nucleus</location>
        <location evidence="1">Nuclear pore complex</location>
    </subcellularLocation>
</comment>
<dbReference type="OrthoDB" id="420884at2759"/>
<dbReference type="GO" id="GO:0031369">
    <property type="term" value="F:translation initiation factor binding"/>
    <property type="evidence" value="ECO:0007669"/>
    <property type="project" value="TreeGrafter"/>
</dbReference>
<dbReference type="InParanoid" id="A0A1C7NGN5"/>
<evidence type="ECO:0000256" key="8">
    <source>
        <dbReference type="ARBA" id="ARBA00023242"/>
    </source>
</evidence>
<dbReference type="EMBL" id="LUGH01000163">
    <property type="protein sequence ID" value="OBZ88263.1"/>
    <property type="molecule type" value="Genomic_DNA"/>
</dbReference>
<dbReference type="Proteomes" id="UP000093000">
    <property type="component" value="Unassembled WGS sequence"/>
</dbReference>
<evidence type="ECO:0000256" key="7">
    <source>
        <dbReference type="ARBA" id="ARBA00023132"/>
    </source>
</evidence>
<dbReference type="InterPro" id="IPR016024">
    <property type="entry name" value="ARM-type_fold"/>
</dbReference>
<dbReference type="GO" id="GO:0000822">
    <property type="term" value="F:inositol hexakisphosphate binding"/>
    <property type="evidence" value="ECO:0007669"/>
    <property type="project" value="TreeGrafter"/>
</dbReference>
<organism evidence="13 14">
    <name type="scientific">Choanephora cucurbitarum</name>
    <dbReference type="NCBI Taxonomy" id="101091"/>
    <lineage>
        <taxon>Eukaryota</taxon>
        <taxon>Fungi</taxon>
        <taxon>Fungi incertae sedis</taxon>
        <taxon>Mucoromycota</taxon>
        <taxon>Mucoromycotina</taxon>
        <taxon>Mucoromycetes</taxon>
        <taxon>Mucorales</taxon>
        <taxon>Mucorineae</taxon>
        <taxon>Choanephoraceae</taxon>
        <taxon>Choanephoroideae</taxon>
        <taxon>Choanephora</taxon>
    </lineage>
</organism>
<comment type="caution">
    <text evidence="13">The sequence shown here is derived from an EMBL/GenBank/DDBJ whole genome shotgun (WGS) entry which is preliminary data.</text>
</comment>
<comment type="similarity">
    <text evidence="2">Belongs to the GLE1 family.</text>
</comment>
<dbReference type="SUPFAM" id="SSF48371">
    <property type="entry name" value="ARM repeat"/>
    <property type="match status" value="1"/>
</dbReference>
<keyword evidence="8" id="KW-0539">Nucleus</keyword>
<name>A0A1C7NGN5_9FUNG</name>
<evidence type="ECO:0000256" key="10">
    <source>
        <dbReference type="ARBA" id="ARBA00029983"/>
    </source>
</evidence>
<dbReference type="GO" id="GO:0015031">
    <property type="term" value="P:protein transport"/>
    <property type="evidence" value="ECO:0007669"/>
    <property type="project" value="UniProtKB-KW"/>
</dbReference>
<dbReference type="STRING" id="101091.A0A1C7NGN5"/>
<dbReference type="GO" id="GO:0005737">
    <property type="term" value="C:cytoplasm"/>
    <property type="evidence" value="ECO:0007669"/>
    <property type="project" value="TreeGrafter"/>
</dbReference>
<evidence type="ECO:0000256" key="1">
    <source>
        <dbReference type="ARBA" id="ARBA00004567"/>
    </source>
</evidence>
<evidence type="ECO:0000256" key="4">
    <source>
        <dbReference type="ARBA" id="ARBA00022816"/>
    </source>
</evidence>
<gene>
    <name evidence="13" type="primary">GLE1</name>
    <name evidence="13" type="ORF">A0J61_03689</name>
</gene>
<dbReference type="Pfam" id="PF07817">
    <property type="entry name" value="GLE1"/>
    <property type="match status" value="1"/>
</dbReference>
<evidence type="ECO:0000256" key="6">
    <source>
        <dbReference type="ARBA" id="ARBA00023010"/>
    </source>
</evidence>
<dbReference type="GO" id="GO:0005543">
    <property type="term" value="F:phospholipid binding"/>
    <property type="evidence" value="ECO:0007669"/>
    <property type="project" value="TreeGrafter"/>
</dbReference>
<feature type="region of interest" description="Disordered" evidence="12">
    <location>
        <begin position="163"/>
        <end position="195"/>
    </location>
</feature>
<keyword evidence="11" id="KW-0175">Coiled coil</keyword>
<keyword evidence="4" id="KW-0509">mRNA transport</keyword>
<dbReference type="PANTHER" id="PTHR12960">
    <property type="entry name" value="GLE-1-RELATED"/>
    <property type="match status" value="1"/>
</dbReference>
<keyword evidence="5" id="KW-0653">Protein transport</keyword>
<keyword evidence="14" id="KW-1185">Reference proteome</keyword>
<accession>A0A1C7NGN5</accession>
<dbReference type="InterPro" id="IPR012476">
    <property type="entry name" value="GLE1"/>
</dbReference>
<reference evidence="13 14" key="1">
    <citation type="submission" date="2016-03" db="EMBL/GenBank/DDBJ databases">
        <title>Choanephora cucurbitarum.</title>
        <authorList>
            <person name="Min B."/>
            <person name="Park H."/>
            <person name="Park J.-H."/>
            <person name="Shin H.-D."/>
            <person name="Choi I.-G."/>
        </authorList>
    </citation>
    <scope>NUCLEOTIDE SEQUENCE [LARGE SCALE GENOMIC DNA]</scope>
    <source>
        <strain evidence="13 14">KUS-F28377</strain>
    </source>
</reference>
<dbReference type="PANTHER" id="PTHR12960:SF0">
    <property type="entry name" value="MRNA EXPORT FACTOR GLE1"/>
    <property type="match status" value="1"/>
</dbReference>
<evidence type="ECO:0000256" key="11">
    <source>
        <dbReference type="SAM" id="Coils"/>
    </source>
</evidence>
<dbReference type="AlphaFoldDB" id="A0A1C7NGN5"/>
<evidence type="ECO:0000256" key="12">
    <source>
        <dbReference type="SAM" id="MobiDB-lite"/>
    </source>
</evidence>
<feature type="coiled-coil region" evidence="11">
    <location>
        <begin position="82"/>
        <end position="117"/>
    </location>
</feature>
<evidence type="ECO:0000313" key="14">
    <source>
        <dbReference type="Proteomes" id="UP000093000"/>
    </source>
</evidence>
<evidence type="ECO:0000313" key="13">
    <source>
        <dbReference type="EMBL" id="OBZ88263.1"/>
    </source>
</evidence>
<proteinExistence type="inferred from homology"/>
<dbReference type="Gene3D" id="1.25.40.510">
    <property type="entry name" value="GLE1-like"/>
    <property type="match status" value="1"/>
</dbReference>
<protein>
    <recommendedName>
        <fullName evidence="9">mRNA export factor GLE1</fullName>
    </recommendedName>
    <alternativeName>
        <fullName evidence="10">Nucleoporin GLE1</fullName>
    </alternativeName>
</protein>
<keyword evidence="6" id="KW-0811">Translocation</keyword>
<evidence type="ECO:0000256" key="5">
    <source>
        <dbReference type="ARBA" id="ARBA00022927"/>
    </source>
</evidence>
<dbReference type="GO" id="GO:0044614">
    <property type="term" value="C:nuclear pore cytoplasmic filaments"/>
    <property type="evidence" value="ECO:0007669"/>
    <property type="project" value="TreeGrafter"/>
</dbReference>
<evidence type="ECO:0000256" key="3">
    <source>
        <dbReference type="ARBA" id="ARBA00022448"/>
    </source>
</evidence>
<keyword evidence="7" id="KW-0906">Nuclear pore complex</keyword>
<evidence type="ECO:0000256" key="2">
    <source>
        <dbReference type="ARBA" id="ARBA00011056"/>
    </source>
</evidence>
<dbReference type="InterPro" id="IPR038506">
    <property type="entry name" value="GLE1-like_sf"/>
</dbReference>